<reference evidence="1 2" key="1">
    <citation type="journal article" date="2019" name="Commun. Biol.">
        <title>The bagworm genome reveals a unique fibroin gene that provides high tensile strength.</title>
        <authorList>
            <person name="Kono N."/>
            <person name="Nakamura H."/>
            <person name="Ohtoshi R."/>
            <person name="Tomita M."/>
            <person name="Numata K."/>
            <person name="Arakawa K."/>
        </authorList>
    </citation>
    <scope>NUCLEOTIDE SEQUENCE [LARGE SCALE GENOMIC DNA]</scope>
</reference>
<accession>A0A4C1XV38</accession>
<organism evidence="1 2">
    <name type="scientific">Eumeta variegata</name>
    <name type="common">Bagworm moth</name>
    <name type="synonym">Eumeta japonica</name>
    <dbReference type="NCBI Taxonomy" id="151549"/>
    <lineage>
        <taxon>Eukaryota</taxon>
        <taxon>Metazoa</taxon>
        <taxon>Ecdysozoa</taxon>
        <taxon>Arthropoda</taxon>
        <taxon>Hexapoda</taxon>
        <taxon>Insecta</taxon>
        <taxon>Pterygota</taxon>
        <taxon>Neoptera</taxon>
        <taxon>Endopterygota</taxon>
        <taxon>Lepidoptera</taxon>
        <taxon>Glossata</taxon>
        <taxon>Ditrysia</taxon>
        <taxon>Tineoidea</taxon>
        <taxon>Psychidae</taxon>
        <taxon>Oiketicinae</taxon>
        <taxon>Eumeta</taxon>
    </lineage>
</organism>
<dbReference type="EMBL" id="BGZK01000971">
    <property type="protein sequence ID" value="GBP66923.1"/>
    <property type="molecule type" value="Genomic_DNA"/>
</dbReference>
<evidence type="ECO:0000313" key="2">
    <source>
        <dbReference type="Proteomes" id="UP000299102"/>
    </source>
</evidence>
<keyword evidence="2" id="KW-1185">Reference proteome</keyword>
<comment type="caution">
    <text evidence="1">The sequence shown here is derived from an EMBL/GenBank/DDBJ whole genome shotgun (WGS) entry which is preliminary data.</text>
</comment>
<dbReference type="AlphaFoldDB" id="A0A4C1XV38"/>
<name>A0A4C1XV38_EUMVA</name>
<dbReference type="Proteomes" id="UP000299102">
    <property type="component" value="Unassembled WGS sequence"/>
</dbReference>
<gene>
    <name evidence="1" type="ORF">EVAR_60980_1</name>
</gene>
<protein>
    <submittedName>
        <fullName evidence="1">Uncharacterized protein</fullName>
    </submittedName>
</protein>
<sequence>MTDEYNIRNEDTFGTLHGTGISNREGTGLMEEGEWVLDPNCPRTLAILEEPPVRCKYHSRNKISNREGIGLMEEGEWRDWDDGGRRVGIRSQLPKDTRNLRGATSALPIPFEGIGYLIGDRDDGGRGVGIRSQLPRDTRNLTGAASALPISFERIGYLIERPG</sequence>
<proteinExistence type="predicted"/>
<evidence type="ECO:0000313" key="1">
    <source>
        <dbReference type="EMBL" id="GBP66923.1"/>
    </source>
</evidence>